<gene>
    <name evidence="2" type="ORF">B0A77_14860</name>
</gene>
<keyword evidence="1" id="KW-0732">Signal</keyword>
<evidence type="ECO:0000313" key="2">
    <source>
        <dbReference type="EMBL" id="PDS21875.1"/>
    </source>
</evidence>
<dbReference type="GO" id="GO:0008237">
    <property type="term" value="F:metallopeptidase activity"/>
    <property type="evidence" value="ECO:0007669"/>
    <property type="project" value="InterPro"/>
</dbReference>
<dbReference type="Proteomes" id="UP000220828">
    <property type="component" value="Unassembled WGS sequence"/>
</dbReference>
<dbReference type="AlphaFoldDB" id="A0A2H3KIW0"/>
<name>A0A2H3KIW0_9FLAO</name>
<dbReference type="InterPro" id="IPR024079">
    <property type="entry name" value="MetalloPept_cat_dom_sf"/>
</dbReference>
<dbReference type="SUPFAM" id="SSF55486">
    <property type="entry name" value="Metalloproteases ('zincins'), catalytic domain"/>
    <property type="match status" value="1"/>
</dbReference>
<protein>
    <submittedName>
        <fullName evidence="2">Uncharacterized protein</fullName>
    </submittedName>
</protein>
<dbReference type="OrthoDB" id="1055762at2"/>
<proteinExistence type="predicted"/>
<organism evidence="2 3">
    <name type="scientific">Flavobacterium branchiophilum</name>
    <dbReference type="NCBI Taxonomy" id="55197"/>
    <lineage>
        <taxon>Bacteria</taxon>
        <taxon>Pseudomonadati</taxon>
        <taxon>Bacteroidota</taxon>
        <taxon>Flavobacteriia</taxon>
        <taxon>Flavobacteriales</taxon>
        <taxon>Flavobacteriaceae</taxon>
        <taxon>Flavobacterium</taxon>
    </lineage>
</organism>
<dbReference type="Gene3D" id="3.40.390.10">
    <property type="entry name" value="Collagenase (Catalytic Domain)"/>
    <property type="match status" value="1"/>
</dbReference>
<accession>A0A2H3KIW0</accession>
<evidence type="ECO:0000313" key="3">
    <source>
        <dbReference type="Proteomes" id="UP000220828"/>
    </source>
</evidence>
<comment type="caution">
    <text evidence="2">The sequence shown here is derived from an EMBL/GenBank/DDBJ whole genome shotgun (WGS) entry which is preliminary data.</text>
</comment>
<dbReference type="RefSeq" id="WP_097554944.1">
    <property type="nucleotide sequence ID" value="NZ_PCMW01000135.1"/>
</dbReference>
<evidence type="ECO:0000256" key="1">
    <source>
        <dbReference type="SAM" id="SignalP"/>
    </source>
</evidence>
<feature type="chain" id="PRO_5013749537" evidence="1">
    <location>
        <begin position="22"/>
        <end position="778"/>
    </location>
</feature>
<reference evidence="2 3" key="1">
    <citation type="submission" date="2017-09" db="EMBL/GenBank/DDBJ databases">
        <title>Whole genomes of Flavobacteriaceae.</title>
        <authorList>
            <person name="Stine C."/>
            <person name="Li C."/>
            <person name="Tadesse D."/>
        </authorList>
    </citation>
    <scope>NUCLEOTIDE SEQUENCE [LARGE SCALE GENOMIC DNA]</scope>
    <source>
        <strain evidence="2 3">ATCC 35036</strain>
    </source>
</reference>
<feature type="signal peptide" evidence="1">
    <location>
        <begin position="1"/>
        <end position="21"/>
    </location>
</feature>
<sequence length="778" mass="86799">MIRRLFFLTVLLLLSFSNIFGQQLCHTPAQTNNGFLNKSSYLRSAFNNNSYCLKVYFHVIRRSDGTGGQTVAKVNQAFQLLNQDFNPHNISFSWDNSIDYINNTSYYNSPSSNIFTVNNHQDGIDIYLYDDNSSAGGLANGVGGSSEFYVSGKFWNSPFQSLITSHVISHEMGHVIFLWHTHHGTFPEGGNDNPCAELVNGSNASTCGDYVTDTPADPHIQFNVNSSCNWLGSGTDANGQTYNPDEQNIMAYTTPQCMSYFTPLQGLRMRNAIATLPYLQQCIVNCCAETTADLYTKDGIDDIGIEPNTTTQTPWDSPDIWIRNNNDNGLTHQNPEYNAGGQNNYINVRVRNKSCIASSGTEVMQVHWAKANTSYAWPNYWNGVAQSPSGFPLGGTLPPVTIPVIQPGQEIIVKVPWQVPNPNNYIDVGEQWHYCLMSRIISNNDPMTYPETENARQNIDFNNNIAQKNVTVVDLIAGFSSGTIHVGNPFNNPKTYYLELIREDLETGKAIYEEAEVGVKMDDVLYEAWERGGKEAQLLDPTIDEKRKIVKGNNVIIDNLSFNANEYGKLRLDFNFLTQELTDKQNYKYHVIQKDAQTGAVIGGETFIITKNNRNPFYAEAPDKEVDLNQAITISAEDINEPAIYNWYDNEGNLIYQGKDLQIANAVAEKFKLEVIATADGFKDYREVEVTLKPSSLENIIPNPATNNVQISYKINGASSAYLMVIGYYGSNGTSNNYILDVNSSETNLNVSNYQSGFYTVALVVNGEIVDAKTLIKQ</sequence>
<dbReference type="EMBL" id="PCMW01000135">
    <property type="protein sequence ID" value="PDS21875.1"/>
    <property type="molecule type" value="Genomic_DNA"/>
</dbReference>